<dbReference type="InterPro" id="IPR013083">
    <property type="entry name" value="Znf_RING/FYVE/PHD"/>
</dbReference>
<dbReference type="GO" id="GO:0033768">
    <property type="term" value="C:SUMO-targeted ubiquitin ligase complex"/>
    <property type="evidence" value="ECO:0007669"/>
    <property type="project" value="TreeGrafter"/>
</dbReference>
<evidence type="ECO:0000256" key="4">
    <source>
        <dbReference type="PROSITE-ProRule" id="PRU00175"/>
    </source>
</evidence>
<protein>
    <recommendedName>
        <fullName evidence="6">RING-type domain-containing protein</fullName>
    </recommendedName>
</protein>
<dbReference type="GO" id="GO:0008270">
    <property type="term" value="F:zinc ion binding"/>
    <property type="evidence" value="ECO:0007669"/>
    <property type="project" value="UniProtKB-KW"/>
</dbReference>
<feature type="compositionally biased region" description="Polar residues" evidence="5">
    <location>
        <begin position="62"/>
        <end position="72"/>
    </location>
</feature>
<dbReference type="InterPro" id="IPR001841">
    <property type="entry name" value="Znf_RING"/>
</dbReference>
<dbReference type="InterPro" id="IPR049627">
    <property type="entry name" value="SLX8"/>
</dbReference>
<dbReference type="AlphaFoldDB" id="A0A6H0XIF6"/>
<keyword evidence="1" id="KW-0479">Metal-binding</keyword>
<dbReference type="Proteomes" id="UP000503462">
    <property type="component" value="Chromosome 1"/>
</dbReference>
<evidence type="ECO:0000259" key="6">
    <source>
        <dbReference type="PROSITE" id="PS50089"/>
    </source>
</evidence>
<evidence type="ECO:0000313" key="7">
    <source>
        <dbReference type="EMBL" id="QIW94493.1"/>
    </source>
</evidence>
<feature type="compositionally biased region" description="Polar residues" evidence="5">
    <location>
        <begin position="103"/>
        <end position="116"/>
    </location>
</feature>
<dbReference type="InterPro" id="IPR017907">
    <property type="entry name" value="Znf_RING_CS"/>
</dbReference>
<feature type="region of interest" description="Disordered" evidence="5">
    <location>
        <begin position="55"/>
        <end position="150"/>
    </location>
</feature>
<dbReference type="GO" id="GO:0061630">
    <property type="term" value="F:ubiquitin protein ligase activity"/>
    <property type="evidence" value="ECO:0007669"/>
    <property type="project" value="InterPro"/>
</dbReference>
<dbReference type="PANTHER" id="PTHR47094">
    <property type="entry name" value="ELFLESS, ISOFORM B"/>
    <property type="match status" value="1"/>
</dbReference>
<dbReference type="SMART" id="SM00184">
    <property type="entry name" value="RING"/>
    <property type="match status" value="1"/>
</dbReference>
<proteinExistence type="predicted"/>
<organism evidence="7 8">
    <name type="scientific">Peltaster fructicola</name>
    <dbReference type="NCBI Taxonomy" id="286661"/>
    <lineage>
        <taxon>Eukaryota</taxon>
        <taxon>Fungi</taxon>
        <taxon>Dikarya</taxon>
        <taxon>Ascomycota</taxon>
        <taxon>Pezizomycotina</taxon>
        <taxon>Dothideomycetes</taxon>
        <taxon>Dothideomycetes incertae sedis</taxon>
        <taxon>Peltaster</taxon>
    </lineage>
</organism>
<feature type="domain" description="RING-type" evidence="6">
    <location>
        <begin position="159"/>
        <end position="205"/>
    </location>
</feature>
<keyword evidence="8" id="KW-1185">Reference proteome</keyword>
<dbReference type="OrthoDB" id="6270329at2759"/>
<dbReference type="Gene3D" id="3.30.40.10">
    <property type="entry name" value="Zinc/RING finger domain, C3HC4 (zinc finger)"/>
    <property type="match status" value="1"/>
</dbReference>
<dbReference type="PANTHER" id="PTHR47094:SF1">
    <property type="entry name" value="RING-TYPE E3 UBIQUITIN TRANSFERASE"/>
    <property type="match status" value="1"/>
</dbReference>
<dbReference type="PROSITE" id="PS00518">
    <property type="entry name" value="ZF_RING_1"/>
    <property type="match status" value="1"/>
</dbReference>
<evidence type="ECO:0000313" key="8">
    <source>
        <dbReference type="Proteomes" id="UP000503462"/>
    </source>
</evidence>
<keyword evidence="3" id="KW-0862">Zinc</keyword>
<sequence>MASDWDFDLGELLGSELIDEEFYPDAHLGATLRTEGHEAFLAELLATTQADNLAADRRRTRLTSPRPASSMSAADMSRQRRNARHTTEVVDLTAEAPAAITAHSATSTQRRPSTTIVPHGRKRKREEEPEKQQSVIEEPTPPQWQEPGEGQTKIGQMTCIICMEAFTNASMGQCGHIFCHECLTRALMASERHQDRGAGTCPTCRKPIYRKKKDQIIKLNFMKKSTFKQRT</sequence>
<dbReference type="GO" id="GO:0140082">
    <property type="term" value="F:SUMO-ubiquitin ligase activity"/>
    <property type="evidence" value="ECO:0007669"/>
    <property type="project" value="TreeGrafter"/>
</dbReference>
<dbReference type="EMBL" id="CP051139">
    <property type="protein sequence ID" value="QIW94493.1"/>
    <property type="molecule type" value="Genomic_DNA"/>
</dbReference>
<dbReference type="SUPFAM" id="SSF57850">
    <property type="entry name" value="RING/U-box"/>
    <property type="match status" value="1"/>
</dbReference>
<dbReference type="GO" id="GO:0032183">
    <property type="term" value="F:SUMO binding"/>
    <property type="evidence" value="ECO:0007669"/>
    <property type="project" value="TreeGrafter"/>
</dbReference>
<reference evidence="7 8" key="1">
    <citation type="journal article" date="2016" name="Sci. Rep.">
        <title>Peltaster fructicola genome reveals evolution from an invasive phytopathogen to an ectophytic parasite.</title>
        <authorList>
            <person name="Xu C."/>
            <person name="Chen H."/>
            <person name="Gleason M.L."/>
            <person name="Xu J.R."/>
            <person name="Liu H."/>
            <person name="Zhang R."/>
            <person name="Sun G."/>
        </authorList>
    </citation>
    <scope>NUCLEOTIDE SEQUENCE [LARGE SCALE GENOMIC DNA]</scope>
    <source>
        <strain evidence="7 8">LNHT1506</strain>
    </source>
</reference>
<name>A0A6H0XIF6_9PEZI</name>
<accession>A0A6H0XIF6</accession>
<keyword evidence="2 4" id="KW-0863">Zinc-finger</keyword>
<evidence type="ECO:0000256" key="2">
    <source>
        <dbReference type="ARBA" id="ARBA00022771"/>
    </source>
</evidence>
<dbReference type="PROSITE" id="PS50089">
    <property type="entry name" value="ZF_RING_2"/>
    <property type="match status" value="1"/>
</dbReference>
<evidence type="ECO:0000256" key="5">
    <source>
        <dbReference type="SAM" id="MobiDB-lite"/>
    </source>
</evidence>
<gene>
    <name evidence="7" type="ORF">AMS68_000011</name>
</gene>
<dbReference type="GO" id="GO:0006511">
    <property type="term" value="P:ubiquitin-dependent protein catabolic process"/>
    <property type="evidence" value="ECO:0007669"/>
    <property type="project" value="TreeGrafter"/>
</dbReference>
<evidence type="ECO:0000256" key="3">
    <source>
        <dbReference type="ARBA" id="ARBA00022833"/>
    </source>
</evidence>
<dbReference type="Pfam" id="PF13920">
    <property type="entry name" value="zf-C3HC4_3"/>
    <property type="match status" value="1"/>
</dbReference>
<evidence type="ECO:0000256" key="1">
    <source>
        <dbReference type="ARBA" id="ARBA00022723"/>
    </source>
</evidence>